<comment type="catalytic activity">
    <reaction evidence="4">
        <text>D-serine = pyruvate + NH4(+)</text>
        <dbReference type="Rhea" id="RHEA:13977"/>
        <dbReference type="ChEBI" id="CHEBI:15361"/>
        <dbReference type="ChEBI" id="CHEBI:28938"/>
        <dbReference type="ChEBI" id="CHEBI:35247"/>
        <dbReference type="EC" id="4.3.1.18"/>
    </reaction>
</comment>
<evidence type="ECO:0000256" key="3">
    <source>
        <dbReference type="ARBA" id="ARBA00023239"/>
    </source>
</evidence>
<dbReference type="SUPFAM" id="SSF53686">
    <property type="entry name" value="Tryptophan synthase beta subunit-like PLP-dependent enzymes"/>
    <property type="match status" value="1"/>
</dbReference>
<dbReference type="InterPro" id="IPR036052">
    <property type="entry name" value="TrpB-like_PALP_sf"/>
</dbReference>
<accession>A0ABV7N5D9</accession>
<dbReference type="NCBIfam" id="TIGR02035">
    <property type="entry name" value="D_Ser_am_lyase"/>
    <property type="match status" value="1"/>
</dbReference>
<dbReference type="NCBIfam" id="NF002823">
    <property type="entry name" value="PRK02991.1"/>
    <property type="match status" value="1"/>
</dbReference>
<comment type="similarity">
    <text evidence="4">Belongs to the serine/threonine dehydratase family. DsdA subfamily.</text>
</comment>
<dbReference type="InterPro" id="IPR011780">
    <property type="entry name" value="D_Ser_am_lyase"/>
</dbReference>
<dbReference type="Proteomes" id="UP001595637">
    <property type="component" value="Unassembled WGS sequence"/>
</dbReference>
<dbReference type="RefSeq" id="WP_380652930.1">
    <property type="nucleotide sequence ID" value="NZ_JBHRVQ010000001.1"/>
</dbReference>
<feature type="domain" description="Tryptophan synthase beta chain-like PALP" evidence="5">
    <location>
        <begin position="81"/>
        <end position="401"/>
    </location>
</feature>
<dbReference type="InterPro" id="IPR001926">
    <property type="entry name" value="TrpB-like_PALP"/>
</dbReference>
<dbReference type="EC" id="4.3.1.18" evidence="4"/>
<dbReference type="InterPro" id="IPR050147">
    <property type="entry name" value="Ser/Thr_Dehydratase"/>
</dbReference>
<keyword evidence="2 4" id="KW-0663">Pyridoxal phosphate</keyword>
<dbReference type="GO" id="GO:0008721">
    <property type="term" value="F:D-serine ammonia-lyase activity"/>
    <property type="evidence" value="ECO:0007669"/>
    <property type="project" value="UniProtKB-EC"/>
</dbReference>
<dbReference type="Gene3D" id="3.40.50.1100">
    <property type="match status" value="2"/>
</dbReference>
<evidence type="ECO:0000313" key="7">
    <source>
        <dbReference type="Proteomes" id="UP001595637"/>
    </source>
</evidence>
<name>A0ABV7N5D9_9STAP</name>
<feature type="modified residue" description="N6-(pyridoxal phosphate)lysine" evidence="4">
    <location>
        <position position="125"/>
    </location>
</feature>
<comment type="caution">
    <text evidence="6">The sequence shown here is derived from an EMBL/GenBank/DDBJ whole genome shotgun (WGS) entry which is preliminary data.</text>
</comment>
<protein>
    <recommendedName>
        <fullName evidence="4">Probable D-serine dehydratase</fullName>
        <ecNumber evidence="4">4.3.1.18</ecNumber>
    </recommendedName>
    <alternativeName>
        <fullName evidence="4">D-serine deaminase</fullName>
        <shortName evidence="4">DSD</shortName>
    </alternativeName>
</protein>
<dbReference type="HAMAP" id="MF_01030">
    <property type="entry name" value="D_Ser_dehydrat"/>
    <property type="match status" value="1"/>
</dbReference>
<evidence type="ECO:0000259" key="5">
    <source>
        <dbReference type="Pfam" id="PF00291"/>
    </source>
</evidence>
<dbReference type="Pfam" id="PF00291">
    <property type="entry name" value="PALP"/>
    <property type="match status" value="1"/>
</dbReference>
<evidence type="ECO:0000256" key="1">
    <source>
        <dbReference type="ARBA" id="ARBA00001933"/>
    </source>
</evidence>
<evidence type="ECO:0000256" key="4">
    <source>
        <dbReference type="HAMAP-Rule" id="MF_01030"/>
    </source>
</evidence>
<reference evidence="7" key="1">
    <citation type="journal article" date="2019" name="Int. J. Syst. Evol. Microbiol.">
        <title>The Global Catalogue of Microorganisms (GCM) 10K type strain sequencing project: providing services to taxonomists for standard genome sequencing and annotation.</title>
        <authorList>
            <consortium name="The Broad Institute Genomics Platform"/>
            <consortium name="The Broad Institute Genome Sequencing Center for Infectious Disease"/>
            <person name="Wu L."/>
            <person name="Ma J."/>
        </authorList>
    </citation>
    <scope>NUCLEOTIDE SEQUENCE [LARGE SCALE GENOMIC DNA]</scope>
    <source>
        <strain evidence="7">CCM 7756</strain>
    </source>
</reference>
<organism evidence="6 7">
    <name type="scientific">Salinicoccus sesuvii</name>
    <dbReference type="NCBI Taxonomy" id="868281"/>
    <lineage>
        <taxon>Bacteria</taxon>
        <taxon>Bacillati</taxon>
        <taxon>Bacillota</taxon>
        <taxon>Bacilli</taxon>
        <taxon>Bacillales</taxon>
        <taxon>Staphylococcaceae</taxon>
        <taxon>Salinicoccus</taxon>
    </lineage>
</organism>
<gene>
    <name evidence="4" type="primary">dsdA</name>
    <name evidence="6" type="ORF">ACFOEO_05630</name>
</gene>
<dbReference type="PANTHER" id="PTHR48078:SF9">
    <property type="entry name" value="D-SERINE DEHYDRATASE"/>
    <property type="match status" value="1"/>
</dbReference>
<comment type="cofactor">
    <cofactor evidence="1 4">
        <name>pyridoxal 5'-phosphate</name>
        <dbReference type="ChEBI" id="CHEBI:597326"/>
    </cofactor>
</comment>
<sequence>MEKYKIKEENVIKNQIFKHHPMVAQMAEHEPIFWKNTNYGASDSENGEWTSGKRDIEEAADRLTRFAPFIKTAFPETREQDGIIESPLIEVEKMKRHLDDKYGVNITGSVYIKADNDLPVSGSVKARGGIYEVLKHAEDLAMTYDMIDPDKDYSQFHSERFRRFFGGHTIVCGSTGNLGLSIGIISAALGFKVTIHMSSDAKQWKKDLLRERGVKVVEHEDDYSNAVAAGREVASQDASSYFVDDEDSVPLFLGYAVAALRLQKQLSSRGIEVNDDHPLYVHLPCGVGSAPGGISFGLKQVFGDAVHPVFAEPVNSPCMLLGIMTGLHDEVSVNDIGLDNQTIADGLAVGRPSKFVGKMLKTHIHSFFTVEDNEMYRLLACVYDVEGMKIEPSAATAFPGPAKIHQYNEGHKHCDATHIIWSTGGSMVPDAEWQSDYDLGIRM</sequence>
<evidence type="ECO:0000256" key="2">
    <source>
        <dbReference type="ARBA" id="ARBA00022898"/>
    </source>
</evidence>
<keyword evidence="7" id="KW-1185">Reference proteome</keyword>
<dbReference type="EMBL" id="JBHRVQ010000001">
    <property type="protein sequence ID" value="MFC3388053.1"/>
    <property type="molecule type" value="Genomic_DNA"/>
</dbReference>
<evidence type="ECO:0000313" key="6">
    <source>
        <dbReference type="EMBL" id="MFC3388053.1"/>
    </source>
</evidence>
<proteinExistence type="inferred from homology"/>
<keyword evidence="3 4" id="KW-0456">Lyase</keyword>
<dbReference type="PANTHER" id="PTHR48078">
    <property type="entry name" value="THREONINE DEHYDRATASE, MITOCHONDRIAL-RELATED"/>
    <property type="match status" value="1"/>
</dbReference>